<evidence type="ECO:0000313" key="13">
    <source>
        <dbReference type="Proteomes" id="UP001500889"/>
    </source>
</evidence>
<keyword evidence="10" id="KW-0732">Signal</keyword>
<dbReference type="EMBL" id="AP029264">
    <property type="protein sequence ID" value="BFF94946.1"/>
    <property type="molecule type" value="Genomic_DNA"/>
</dbReference>
<keyword evidence="13" id="KW-1185">Reference proteome</keyword>
<name>A0AAU9FGJ7_DROMD</name>
<evidence type="ECO:0000256" key="2">
    <source>
        <dbReference type="ARBA" id="ARBA00022670"/>
    </source>
</evidence>
<dbReference type="Gene3D" id="2.40.70.10">
    <property type="entry name" value="Acid Proteases"/>
    <property type="match status" value="2"/>
</dbReference>
<sequence>MRRCLAFLVLIGVGCAAAKLNRVPLQRQSNFTKTHGNVKAEKTLLAAKYVLDATASTESTETLHNYVNMEYYGVIGIGTPEQNFNILFDTGSSNLWVPSAKCPASNEACQKHNKYHSGQSSTYVADGTTFSISYGTGSLSGFLSTDTVSVAGLKIQDQTFAEALQEPGSTFVSAPFAGILGLAFKAIAVDGVTPPFDNMIAQGLLDKPVISFYLLRQGTAVQGGELILGGVDPSLYTAPLTYVPVSVAGYWQFKVNAVKTNGIVLCSGCQAIADTGTSLIVVPATAYAKINRQLGATDNGDGEAFVKCTLVSSLPKVNLNIAGTIFTLAPKDYIVRLTENGQTRCMSSFTYMSGNSLWILGDVFIGKFYTVFDKGNQRIGFAKVAA</sequence>
<evidence type="ECO:0000256" key="3">
    <source>
        <dbReference type="ARBA" id="ARBA00022750"/>
    </source>
</evidence>
<feature type="disulfide bond" evidence="8">
    <location>
        <begin position="102"/>
        <end position="109"/>
    </location>
</feature>
<dbReference type="PROSITE" id="PS51767">
    <property type="entry name" value="PEPTIDASE_A1"/>
    <property type="match status" value="1"/>
</dbReference>
<dbReference type="InterPro" id="IPR033121">
    <property type="entry name" value="PEPTIDASE_A1"/>
</dbReference>
<evidence type="ECO:0000256" key="10">
    <source>
        <dbReference type="SAM" id="SignalP"/>
    </source>
</evidence>
<dbReference type="InterPro" id="IPR001461">
    <property type="entry name" value="Aspartic_peptidase_A1"/>
</dbReference>
<evidence type="ECO:0000256" key="6">
    <source>
        <dbReference type="ARBA" id="ARBA00023180"/>
    </source>
</evidence>
<keyword evidence="3 9" id="KW-0064">Aspartyl protease</keyword>
<reference evidence="12 13" key="1">
    <citation type="submission" date="2024-02" db="EMBL/GenBank/DDBJ databases">
        <title>A chromosome-level genome assembly of Drosophila madeirensis, a fruit fly species endemic to Madeira island.</title>
        <authorList>
            <person name="Tomihara K."/>
            <person name="Llopart A."/>
            <person name="Yamamoto D."/>
        </authorList>
    </citation>
    <scope>NUCLEOTIDE SEQUENCE [LARGE SCALE GENOMIC DNA]</scope>
    <source>
        <strain evidence="12 13">RF1</strain>
    </source>
</reference>
<proteinExistence type="inferred from homology"/>
<feature type="chain" id="PRO_5043403791" evidence="10">
    <location>
        <begin position="19"/>
        <end position="386"/>
    </location>
</feature>
<dbReference type="AlphaFoldDB" id="A0AAU9FGJ7"/>
<dbReference type="Proteomes" id="UP001500889">
    <property type="component" value="Chromosome U"/>
</dbReference>
<dbReference type="PROSITE" id="PS00141">
    <property type="entry name" value="ASP_PROTEASE"/>
    <property type="match status" value="2"/>
</dbReference>
<evidence type="ECO:0000259" key="11">
    <source>
        <dbReference type="PROSITE" id="PS51767"/>
    </source>
</evidence>
<dbReference type="PRINTS" id="PR00792">
    <property type="entry name" value="PEPSIN"/>
</dbReference>
<organism evidence="12 13">
    <name type="scientific">Drosophila madeirensis</name>
    <name type="common">Fruit fly</name>
    <dbReference type="NCBI Taxonomy" id="30013"/>
    <lineage>
        <taxon>Eukaryota</taxon>
        <taxon>Metazoa</taxon>
        <taxon>Ecdysozoa</taxon>
        <taxon>Arthropoda</taxon>
        <taxon>Hexapoda</taxon>
        <taxon>Insecta</taxon>
        <taxon>Pterygota</taxon>
        <taxon>Neoptera</taxon>
        <taxon>Endopterygota</taxon>
        <taxon>Diptera</taxon>
        <taxon>Brachycera</taxon>
        <taxon>Muscomorpha</taxon>
        <taxon>Ephydroidea</taxon>
        <taxon>Drosophilidae</taxon>
        <taxon>Drosophila</taxon>
        <taxon>Sophophora</taxon>
    </lineage>
</organism>
<dbReference type="PANTHER" id="PTHR47966">
    <property type="entry name" value="BETA-SITE APP-CLEAVING ENZYME, ISOFORM A-RELATED"/>
    <property type="match status" value="1"/>
</dbReference>
<protein>
    <submittedName>
        <fullName evidence="12">Lysosomal aspartic protease-like</fullName>
    </submittedName>
</protein>
<evidence type="ECO:0000256" key="5">
    <source>
        <dbReference type="ARBA" id="ARBA00023157"/>
    </source>
</evidence>
<keyword evidence="4 9" id="KW-0378">Hydrolase</keyword>
<comment type="similarity">
    <text evidence="1 9">Belongs to the peptidase A1 family.</text>
</comment>
<feature type="disulfide bond" evidence="8">
    <location>
        <begin position="266"/>
        <end position="269"/>
    </location>
</feature>
<dbReference type="FunFam" id="2.40.70.10:FF:000002">
    <property type="entry name" value="Vacuolar aspartic proteinase"/>
    <property type="match status" value="1"/>
</dbReference>
<dbReference type="InterPro" id="IPR001969">
    <property type="entry name" value="Aspartic_peptidase_AS"/>
</dbReference>
<gene>
    <name evidence="12" type="ORF">DMAD_12456</name>
</gene>
<dbReference type="GO" id="GO:0004190">
    <property type="term" value="F:aspartic-type endopeptidase activity"/>
    <property type="evidence" value="ECO:0007669"/>
    <property type="project" value="UniProtKB-KW"/>
</dbReference>
<dbReference type="PROSITE" id="PS51257">
    <property type="entry name" value="PROKAR_LIPOPROTEIN"/>
    <property type="match status" value="1"/>
</dbReference>
<dbReference type="GO" id="GO:0005764">
    <property type="term" value="C:lysosome"/>
    <property type="evidence" value="ECO:0007669"/>
    <property type="project" value="TreeGrafter"/>
</dbReference>
<keyword evidence="5 8" id="KW-1015">Disulfide bond</keyword>
<feature type="signal peptide" evidence="10">
    <location>
        <begin position="1"/>
        <end position="18"/>
    </location>
</feature>
<evidence type="ECO:0000256" key="1">
    <source>
        <dbReference type="ARBA" id="ARBA00007447"/>
    </source>
</evidence>
<dbReference type="GO" id="GO:0006508">
    <property type="term" value="P:proteolysis"/>
    <property type="evidence" value="ECO:0007669"/>
    <property type="project" value="UniProtKB-KW"/>
</dbReference>
<accession>A0AAU9FGJ7</accession>
<dbReference type="SUPFAM" id="SSF50630">
    <property type="entry name" value="Acid proteases"/>
    <property type="match status" value="1"/>
</dbReference>
<keyword evidence="2 9" id="KW-0645">Protease</keyword>
<dbReference type="InterPro" id="IPR021109">
    <property type="entry name" value="Peptidase_aspartic_dom_sf"/>
</dbReference>
<evidence type="ECO:0000256" key="4">
    <source>
        <dbReference type="ARBA" id="ARBA00022801"/>
    </source>
</evidence>
<dbReference type="Pfam" id="PF00026">
    <property type="entry name" value="Asp"/>
    <property type="match status" value="1"/>
</dbReference>
<dbReference type="FunFam" id="2.40.70.10:FF:000091">
    <property type="entry name" value="GG22202"/>
    <property type="match status" value="1"/>
</dbReference>
<dbReference type="PANTHER" id="PTHR47966:SF51">
    <property type="entry name" value="BETA-SITE APP-CLEAVING ENZYME, ISOFORM A-RELATED"/>
    <property type="match status" value="1"/>
</dbReference>
<feature type="active site" evidence="7">
    <location>
        <position position="89"/>
    </location>
</feature>
<feature type="active site" evidence="7">
    <location>
        <position position="274"/>
    </location>
</feature>
<feature type="domain" description="Peptidase A1" evidence="11">
    <location>
        <begin position="71"/>
        <end position="382"/>
    </location>
</feature>
<evidence type="ECO:0000256" key="7">
    <source>
        <dbReference type="PIRSR" id="PIRSR601461-1"/>
    </source>
</evidence>
<feature type="disulfide bond" evidence="8">
    <location>
        <begin position="308"/>
        <end position="345"/>
    </location>
</feature>
<keyword evidence="6" id="KW-0325">Glycoprotein</keyword>
<evidence type="ECO:0000256" key="9">
    <source>
        <dbReference type="RuleBase" id="RU000454"/>
    </source>
</evidence>
<evidence type="ECO:0000256" key="8">
    <source>
        <dbReference type="PIRSR" id="PIRSR601461-2"/>
    </source>
</evidence>
<evidence type="ECO:0000313" key="12">
    <source>
        <dbReference type="EMBL" id="BFF94946.1"/>
    </source>
</evidence>